<feature type="compositionally biased region" description="Basic and acidic residues" evidence="5">
    <location>
        <begin position="33"/>
        <end position="42"/>
    </location>
</feature>
<dbReference type="PROSITE" id="PS50983">
    <property type="entry name" value="FE_B12_PBP"/>
    <property type="match status" value="1"/>
</dbReference>
<dbReference type="RefSeq" id="WP_093108243.1">
    <property type="nucleotide sequence ID" value="NZ_FNOS01000010.1"/>
</dbReference>
<proteinExistence type="inferred from homology"/>
<comment type="similarity">
    <text evidence="2">Belongs to the bacterial solute-binding protein 8 family.</text>
</comment>
<reference evidence="8 9" key="1">
    <citation type="submission" date="2016-10" db="EMBL/GenBank/DDBJ databases">
        <authorList>
            <person name="Varghese N."/>
            <person name="Submissions S."/>
        </authorList>
    </citation>
    <scope>NUCLEOTIDE SEQUENCE [LARGE SCALE GENOMIC DNA]</scope>
    <source>
        <strain evidence="8 9">DSM 20748</strain>
    </source>
</reference>
<dbReference type="Gene3D" id="3.40.50.1980">
    <property type="entry name" value="Nitrogenase molybdenum iron protein domain"/>
    <property type="match status" value="2"/>
</dbReference>
<evidence type="ECO:0000256" key="2">
    <source>
        <dbReference type="ARBA" id="ARBA00008814"/>
    </source>
</evidence>
<dbReference type="InterPro" id="IPR033870">
    <property type="entry name" value="FatB"/>
</dbReference>
<feature type="signal peptide" evidence="6">
    <location>
        <begin position="1"/>
        <end position="17"/>
    </location>
</feature>
<evidence type="ECO:0000313" key="9">
    <source>
        <dbReference type="Proteomes" id="UP000198647"/>
    </source>
</evidence>
<comment type="subcellular location">
    <subcellularLocation>
        <location evidence="1">Cell membrane</location>
        <topology evidence="1">Lipid-anchor</topology>
    </subcellularLocation>
</comment>
<gene>
    <name evidence="8" type="ORF">SAMN04488081_2668</name>
</gene>
<keyword evidence="3" id="KW-0813">Transport</keyword>
<feature type="region of interest" description="Disordered" evidence="5">
    <location>
        <begin position="23"/>
        <end position="42"/>
    </location>
</feature>
<evidence type="ECO:0000256" key="4">
    <source>
        <dbReference type="ARBA" id="ARBA00022729"/>
    </source>
</evidence>
<keyword evidence="4 6" id="KW-0732">Signal</keyword>
<evidence type="ECO:0000256" key="6">
    <source>
        <dbReference type="SAM" id="SignalP"/>
    </source>
</evidence>
<organism evidence="8 9">
    <name type="scientific">Salimicrobium album</name>
    <dbReference type="NCBI Taxonomy" id="50717"/>
    <lineage>
        <taxon>Bacteria</taxon>
        <taxon>Bacillati</taxon>
        <taxon>Bacillota</taxon>
        <taxon>Bacilli</taxon>
        <taxon>Bacillales</taxon>
        <taxon>Bacillaceae</taxon>
        <taxon>Salimicrobium</taxon>
    </lineage>
</organism>
<evidence type="ECO:0000259" key="7">
    <source>
        <dbReference type="PROSITE" id="PS50983"/>
    </source>
</evidence>
<name>A0A1H3J1F2_9BACI</name>
<feature type="chain" id="PRO_5047472240" evidence="6">
    <location>
        <begin position="18"/>
        <end position="315"/>
    </location>
</feature>
<dbReference type="SUPFAM" id="SSF53807">
    <property type="entry name" value="Helical backbone' metal receptor"/>
    <property type="match status" value="1"/>
</dbReference>
<accession>A0A1H3J1F2</accession>
<dbReference type="EMBL" id="FNOS01000010">
    <property type="protein sequence ID" value="SDY33833.1"/>
    <property type="molecule type" value="Genomic_DNA"/>
</dbReference>
<protein>
    <submittedName>
        <fullName evidence="8">Iron complex transport system substrate-binding protein</fullName>
    </submittedName>
</protein>
<evidence type="ECO:0000256" key="1">
    <source>
        <dbReference type="ARBA" id="ARBA00004193"/>
    </source>
</evidence>
<evidence type="ECO:0000313" key="8">
    <source>
        <dbReference type="EMBL" id="SDY33833.1"/>
    </source>
</evidence>
<evidence type="ECO:0000256" key="5">
    <source>
        <dbReference type="SAM" id="MobiDB-lite"/>
    </source>
</evidence>
<dbReference type="Proteomes" id="UP000198647">
    <property type="component" value="Unassembled WGS sequence"/>
</dbReference>
<evidence type="ECO:0000256" key="3">
    <source>
        <dbReference type="ARBA" id="ARBA00022448"/>
    </source>
</evidence>
<sequence>MKKLLMTLSVLVMMVLAACGSSEEEAGASSGDGEDKEKSKETVMVEHELGTTEVEKNPENVVVFDFGALDTLDALGIEADGVAKSSTLPDYLSKYEEDDYENVGSLKEPDFEKINSMDPGLIVISGRQSEAYEDLSDIAPTVYVGMDNENYMESFEKNTQTLARIFGKTEEADQKVSALKKDIEQIKEDMPEDKTGLVTLATGGKVSAYGPGSRFGLVHDVFGVPAADKEIEASTHGMSVTFEYIAEQDPDYLFIIDRDKVVSGEGQAKELYDNDLVNQTDAKKVYLDPAVWYLSGGGLRSFEKMAEEVSAGISE</sequence>
<dbReference type="PROSITE" id="PS51257">
    <property type="entry name" value="PROKAR_LIPOPROTEIN"/>
    <property type="match status" value="1"/>
</dbReference>
<feature type="domain" description="Fe/B12 periplasmic-binding" evidence="7">
    <location>
        <begin position="60"/>
        <end position="315"/>
    </location>
</feature>
<dbReference type="InterPro" id="IPR002491">
    <property type="entry name" value="ABC_transptr_periplasmic_BD"/>
</dbReference>
<dbReference type="PANTHER" id="PTHR30532">
    <property type="entry name" value="IRON III DICITRATE-BINDING PERIPLASMIC PROTEIN"/>
    <property type="match status" value="1"/>
</dbReference>
<keyword evidence="9" id="KW-1185">Reference proteome</keyword>
<dbReference type="PANTHER" id="PTHR30532:SF28">
    <property type="entry name" value="PETROBACTIN-BINDING PROTEIN YCLQ"/>
    <property type="match status" value="1"/>
</dbReference>
<dbReference type="InterPro" id="IPR051313">
    <property type="entry name" value="Bact_iron-sidero_bind"/>
</dbReference>
<comment type="caution">
    <text evidence="8">The sequence shown here is derived from an EMBL/GenBank/DDBJ whole genome shotgun (WGS) entry which is preliminary data.</text>
</comment>
<dbReference type="CDD" id="cd01140">
    <property type="entry name" value="FatB"/>
    <property type="match status" value="1"/>
</dbReference>
<dbReference type="Pfam" id="PF01497">
    <property type="entry name" value="Peripla_BP_2"/>
    <property type="match status" value="1"/>
</dbReference>